<dbReference type="AlphaFoldDB" id="E4YR44"/>
<feature type="region of interest" description="Disordered" evidence="1">
    <location>
        <begin position="135"/>
        <end position="182"/>
    </location>
</feature>
<feature type="region of interest" description="Disordered" evidence="1">
    <location>
        <begin position="1"/>
        <end position="33"/>
    </location>
</feature>
<reference evidence="2" key="1">
    <citation type="journal article" date="2010" name="Science">
        <title>Plasticity of animal genome architecture unmasked by rapid evolution of a pelagic tunicate.</title>
        <authorList>
            <person name="Denoeud F."/>
            <person name="Henriet S."/>
            <person name="Mungpakdee S."/>
            <person name="Aury J.M."/>
            <person name="Da Silva C."/>
            <person name="Brinkmann H."/>
            <person name="Mikhaleva J."/>
            <person name="Olsen L.C."/>
            <person name="Jubin C."/>
            <person name="Canestro C."/>
            <person name="Bouquet J.M."/>
            <person name="Danks G."/>
            <person name="Poulain J."/>
            <person name="Campsteijn C."/>
            <person name="Adamski M."/>
            <person name="Cross I."/>
            <person name="Yadetie F."/>
            <person name="Muffato M."/>
            <person name="Louis A."/>
            <person name="Butcher S."/>
            <person name="Tsagkogeorga G."/>
            <person name="Konrad A."/>
            <person name="Singh S."/>
            <person name="Jensen M.F."/>
            <person name="Cong E.H."/>
            <person name="Eikeseth-Otteraa H."/>
            <person name="Noel B."/>
            <person name="Anthouard V."/>
            <person name="Porcel B.M."/>
            <person name="Kachouri-Lafond R."/>
            <person name="Nishino A."/>
            <person name="Ugolini M."/>
            <person name="Chourrout P."/>
            <person name="Nishida H."/>
            <person name="Aasland R."/>
            <person name="Huzurbazar S."/>
            <person name="Westhof E."/>
            <person name="Delsuc F."/>
            <person name="Lehrach H."/>
            <person name="Reinhardt R."/>
            <person name="Weissenbach J."/>
            <person name="Roy S.W."/>
            <person name="Artiguenave F."/>
            <person name="Postlethwait J.H."/>
            <person name="Manak J.R."/>
            <person name="Thompson E.M."/>
            <person name="Jaillon O."/>
            <person name="Du Pasquier L."/>
            <person name="Boudinot P."/>
            <person name="Liberles D.A."/>
            <person name="Volff J.N."/>
            <person name="Philippe H."/>
            <person name="Lenhard B."/>
            <person name="Roest Crollius H."/>
            <person name="Wincker P."/>
            <person name="Chourrout D."/>
        </authorList>
    </citation>
    <scope>NUCLEOTIDE SEQUENCE [LARGE SCALE GENOMIC DNA]</scope>
</reference>
<gene>
    <name evidence="2" type="ORF">GSOID_T00031432001</name>
</gene>
<evidence type="ECO:0000313" key="2">
    <source>
        <dbReference type="EMBL" id="CBY37936.1"/>
    </source>
</evidence>
<organism evidence="2">
    <name type="scientific">Oikopleura dioica</name>
    <name type="common">Tunicate</name>
    <dbReference type="NCBI Taxonomy" id="34765"/>
    <lineage>
        <taxon>Eukaryota</taxon>
        <taxon>Metazoa</taxon>
        <taxon>Chordata</taxon>
        <taxon>Tunicata</taxon>
        <taxon>Appendicularia</taxon>
        <taxon>Copelata</taxon>
        <taxon>Oikopleuridae</taxon>
        <taxon>Oikopleura</taxon>
    </lineage>
</organism>
<dbReference type="Proteomes" id="UP000011014">
    <property type="component" value="Unassembled WGS sequence"/>
</dbReference>
<feature type="compositionally biased region" description="Low complexity" evidence="1">
    <location>
        <begin position="135"/>
        <end position="149"/>
    </location>
</feature>
<evidence type="ECO:0000256" key="1">
    <source>
        <dbReference type="SAM" id="MobiDB-lite"/>
    </source>
</evidence>
<sequence>MAGAAKLQQQKAENHSVVDKLNSSQDNPPSEIEKKRADMEIVAWVVQQFFENKILNFAEKMEVDFGCGLKFWIQKNAPGKGTLVRTEAVERFTPTDSRANTIESEKVSPPLLTCVHGVNSPRSIHELRGLLNSPLRRSRTTSSISPTASLCPPAQSTSKHSIKSSDSSSSTSSMTVREGEYENRSTEIMLEKFADGFGFVVLTKRLDRNGQILIQYH</sequence>
<accession>E4YR44</accession>
<protein>
    <submittedName>
        <fullName evidence="2">Uncharacterized protein</fullName>
    </submittedName>
</protein>
<feature type="compositionally biased region" description="Low complexity" evidence="1">
    <location>
        <begin position="156"/>
        <end position="173"/>
    </location>
</feature>
<dbReference type="EMBL" id="FN655092">
    <property type="protein sequence ID" value="CBY37936.1"/>
    <property type="molecule type" value="Genomic_DNA"/>
</dbReference>
<name>E4YR44_OIKDI</name>
<proteinExistence type="predicted"/>